<proteinExistence type="predicted"/>
<name>A0ABT0UUD7_9ACTN</name>
<dbReference type="Proteomes" id="UP001431429">
    <property type="component" value="Unassembled WGS sequence"/>
</dbReference>
<reference evidence="1" key="1">
    <citation type="submission" date="2022-06" db="EMBL/GenBank/DDBJ databases">
        <title>Genome public.</title>
        <authorList>
            <person name="Sun Q."/>
        </authorList>
    </citation>
    <scope>NUCLEOTIDE SEQUENCE</scope>
    <source>
        <strain evidence="1">CWNU-1</strain>
    </source>
</reference>
<gene>
    <name evidence="1" type="ORF">NBG84_26100</name>
</gene>
<comment type="caution">
    <text evidence="1">The sequence shown here is derived from an EMBL/GenBank/DDBJ whole genome shotgun (WGS) entry which is preliminary data.</text>
</comment>
<evidence type="ECO:0000313" key="2">
    <source>
        <dbReference type="Proteomes" id="UP001431429"/>
    </source>
</evidence>
<sequence length="224" mass="23341">MTNLIQQTMPSAAVVNLTVGARNPACAVVDWDAGTDRWDAVTQIATAMQAEIFCDVLGHFVITDVPNVITSPAVWDVAEGEGGSLIASGRQMSRNAVYNAVVASGENTASNAPPVSAFARDTDPLSPTRWGGPFGKVTKSISSGLWLSTAACQAAANAALFDAIAPNIQTTVESLPNPALEAGDVIRVSHVGRKELYVLQSLSIPLTATGDFTMTLRGGKEDSP</sequence>
<keyword evidence="2" id="KW-1185">Reference proteome</keyword>
<accession>A0ABT0UUD7</accession>
<protein>
    <submittedName>
        <fullName evidence="1">Uncharacterized protein</fullName>
    </submittedName>
</protein>
<organism evidence="1 2">
    <name type="scientific">Streptomyces albipurpureus</name>
    <dbReference type="NCBI Taxonomy" id="2897419"/>
    <lineage>
        <taxon>Bacteria</taxon>
        <taxon>Bacillati</taxon>
        <taxon>Actinomycetota</taxon>
        <taxon>Actinomycetes</taxon>
        <taxon>Kitasatosporales</taxon>
        <taxon>Streptomycetaceae</taxon>
        <taxon>Streptomyces</taxon>
    </lineage>
</organism>
<dbReference type="EMBL" id="JAMQAW010000032">
    <property type="protein sequence ID" value="MCM2391715.1"/>
    <property type="molecule type" value="Genomic_DNA"/>
</dbReference>
<evidence type="ECO:0000313" key="1">
    <source>
        <dbReference type="EMBL" id="MCM2391715.1"/>
    </source>
</evidence>